<gene>
    <name evidence="8" type="ORF">OG994_16970</name>
</gene>
<dbReference type="InterPro" id="IPR055487">
    <property type="entry name" value="DUF7059"/>
</dbReference>
<accession>A0ABZ1S0C9</accession>
<sequence length="494" mass="53310">MAEHDMLLSPAGVEALRTALTRARFTSNGIADRLGPQATGGVARNDYRAALRATEDRDPLATLIRVFICDQTEPEDVVAAALAPLDVTEALAGGLVERHGDGLRAGVDLEPYGDEWWVLADVPASARPGRPLHAEHVLGIGGATQTLIGATIRRPVATALDLGTGSGVQALHLSTHARSVTATDVSPRALRFAATTAALNGQHWELLQGDMVTPVAGRRFDLVVSNPPFVVGPGTTTHVYRDSGRVGDTMGSELAAAAPDLLTEGGTMQYLANWVHVAGEEWDERVAGWFAGTGLDAWVIQREVADPMAYVNLWLTDVGETADPRRMAEWLDWFDAHKVEAIGFGIVTLRRAGHADPVVRVEELRQRVEPPMGDRIAAWFDRQHFLRVRDADALLAERYRAAEGLQLRQEATMGDEGWAVDRQVLAMPRGLRWTEEIDPLVLALVGGCDGRLPLRDQLALLAAAHDVAVDELAEAAGPIVAHLVERGIIEPVVD</sequence>
<dbReference type="Pfam" id="PF23186">
    <property type="entry name" value="DUF7059"/>
    <property type="match status" value="1"/>
</dbReference>
<dbReference type="InterPro" id="IPR052190">
    <property type="entry name" value="Euk-Arch_PrmC-MTase"/>
</dbReference>
<dbReference type="PANTHER" id="PTHR45875:SF1">
    <property type="entry name" value="METHYLTRANSFERASE N6AMT1"/>
    <property type="match status" value="1"/>
</dbReference>
<dbReference type="EMBL" id="CP108084">
    <property type="protein sequence ID" value="WUP47339.1"/>
    <property type="molecule type" value="Genomic_DNA"/>
</dbReference>
<proteinExistence type="inferred from homology"/>
<evidence type="ECO:0000256" key="3">
    <source>
        <dbReference type="ARBA" id="ARBA00022679"/>
    </source>
</evidence>
<dbReference type="SUPFAM" id="SSF53335">
    <property type="entry name" value="S-adenosyl-L-methionine-dependent methyltransferases"/>
    <property type="match status" value="1"/>
</dbReference>
<dbReference type="InterPro" id="IPR029063">
    <property type="entry name" value="SAM-dependent_MTases_sf"/>
</dbReference>
<organism evidence="8 9">
    <name type="scientific">Micromonospora globbae</name>
    <dbReference type="NCBI Taxonomy" id="1894969"/>
    <lineage>
        <taxon>Bacteria</taxon>
        <taxon>Bacillati</taxon>
        <taxon>Actinomycetota</taxon>
        <taxon>Actinomycetes</taxon>
        <taxon>Micromonosporales</taxon>
        <taxon>Micromonosporaceae</taxon>
        <taxon>Micromonospora</taxon>
    </lineage>
</organism>
<dbReference type="GO" id="GO:0032259">
    <property type="term" value="P:methylation"/>
    <property type="evidence" value="ECO:0007669"/>
    <property type="project" value="UniProtKB-KW"/>
</dbReference>
<dbReference type="InterPro" id="IPR056684">
    <property type="entry name" value="DUF7782"/>
</dbReference>
<dbReference type="Pfam" id="PF25004">
    <property type="entry name" value="DUF7782"/>
    <property type="match status" value="1"/>
</dbReference>
<reference evidence="8" key="1">
    <citation type="submission" date="2022-10" db="EMBL/GenBank/DDBJ databases">
        <title>The complete genomes of actinobacterial strains from the NBC collection.</title>
        <authorList>
            <person name="Joergensen T.S."/>
            <person name="Alvarez Arevalo M."/>
            <person name="Sterndorff E.B."/>
            <person name="Faurdal D."/>
            <person name="Vuksanovic O."/>
            <person name="Mourched A.-S."/>
            <person name="Charusanti P."/>
            <person name="Shaw S."/>
            <person name="Blin K."/>
            <person name="Weber T."/>
        </authorList>
    </citation>
    <scope>NUCLEOTIDE SEQUENCE</scope>
    <source>
        <strain evidence="8">NBC_00256</strain>
    </source>
</reference>
<keyword evidence="4" id="KW-0949">S-adenosyl-L-methionine</keyword>
<dbReference type="Proteomes" id="UP001432190">
    <property type="component" value="Chromosome"/>
</dbReference>
<feature type="domain" description="DUF7782" evidence="7">
    <location>
        <begin position="377"/>
        <end position="491"/>
    </location>
</feature>
<dbReference type="CDD" id="cd02440">
    <property type="entry name" value="AdoMet_MTases"/>
    <property type="match status" value="1"/>
</dbReference>
<dbReference type="GO" id="GO:0008168">
    <property type="term" value="F:methyltransferase activity"/>
    <property type="evidence" value="ECO:0007669"/>
    <property type="project" value="UniProtKB-KW"/>
</dbReference>
<comment type="similarity">
    <text evidence="1">Belongs to the eukaryotic/archaeal PrmC-related family.</text>
</comment>
<dbReference type="Pfam" id="PF05175">
    <property type="entry name" value="MTS"/>
    <property type="match status" value="1"/>
</dbReference>
<keyword evidence="3" id="KW-0808">Transferase</keyword>
<dbReference type="PANTHER" id="PTHR45875">
    <property type="entry name" value="METHYLTRANSFERASE N6AMT1"/>
    <property type="match status" value="1"/>
</dbReference>
<keyword evidence="9" id="KW-1185">Reference proteome</keyword>
<keyword evidence="2 8" id="KW-0489">Methyltransferase</keyword>
<evidence type="ECO:0000259" key="5">
    <source>
        <dbReference type="Pfam" id="PF05175"/>
    </source>
</evidence>
<name>A0ABZ1S0C9_9ACTN</name>
<dbReference type="Gene3D" id="3.40.50.150">
    <property type="entry name" value="Vaccinia Virus protein VP39"/>
    <property type="match status" value="1"/>
</dbReference>
<evidence type="ECO:0000256" key="2">
    <source>
        <dbReference type="ARBA" id="ARBA00022603"/>
    </source>
</evidence>
<dbReference type="PROSITE" id="PS00092">
    <property type="entry name" value="N6_MTASE"/>
    <property type="match status" value="1"/>
</dbReference>
<evidence type="ECO:0000313" key="9">
    <source>
        <dbReference type="Proteomes" id="UP001432190"/>
    </source>
</evidence>
<evidence type="ECO:0000313" key="8">
    <source>
        <dbReference type="EMBL" id="WUP47339.1"/>
    </source>
</evidence>
<dbReference type="InterPro" id="IPR007848">
    <property type="entry name" value="Small_mtfrase_dom"/>
</dbReference>
<feature type="domain" description="DUF7059" evidence="6">
    <location>
        <begin position="22"/>
        <end position="105"/>
    </location>
</feature>
<evidence type="ECO:0000259" key="7">
    <source>
        <dbReference type="Pfam" id="PF25004"/>
    </source>
</evidence>
<protein>
    <submittedName>
        <fullName evidence="8">Methyltransferase</fullName>
    </submittedName>
</protein>
<evidence type="ECO:0000259" key="6">
    <source>
        <dbReference type="Pfam" id="PF23186"/>
    </source>
</evidence>
<dbReference type="InterPro" id="IPR002052">
    <property type="entry name" value="DNA_methylase_N6_adenine_CS"/>
</dbReference>
<evidence type="ECO:0000256" key="1">
    <source>
        <dbReference type="ARBA" id="ARBA00006149"/>
    </source>
</evidence>
<evidence type="ECO:0000256" key="4">
    <source>
        <dbReference type="ARBA" id="ARBA00022691"/>
    </source>
</evidence>
<dbReference type="RefSeq" id="WP_328850293.1">
    <property type="nucleotide sequence ID" value="NZ_CP108084.1"/>
</dbReference>
<feature type="domain" description="Methyltransferase small" evidence="5">
    <location>
        <begin position="144"/>
        <end position="273"/>
    </location>
</feature>